<protein>
    <submittedName>
        <fullName evidence="2">Uncharacterized protein</fullName>
    </submittedName>
</protein>
<dbReference type="EMBL" id="CAXAJV020001296">
    <property type="protein sequence ID" value="CAL7946918.1"/>
    <property type="molecule type" value="Genomic_DNA"/>
</dbReference>
<reference evidence="2 3" key="1">
    <citation type="submission" date="2024-08" db="EMBL/GenBank/DDBJ databases">
        <authorList>
            <person name="Will J Nash"/>
            <person name="Angela Man"/>
            <person name="Seanna McTaggart"/>
            <person name="Kendall Baker"/>
            <person name="Tom Barker"/>
            <person name="Leah Catchpole"/>
            <person name="Alex Durrant"/>
            <person name="Karim Gharbi"/>
            <person name="Naomi Irish"/>
            <person name="Gemy Kaithakottil"/>
            <person name="Debby Ku"/>
            <person name="Aaliyah Providence"/>
            <person name="Felix Shaw"/>
            <person name="David Swarbreck"/>
            <person name="Chris Watkins"/>
            <person name="Ann M. McCartney"/>
            <person name="Giulio Formenti"/>
            <person name="Alice Mouton"/>
            <person name="Noel Vella"/>
            <person name="Bjorn M von Reumont"/>
            <person name="Adriana Vella"/>
            <person name="Wilfried Haerty"/>
        </authorList>
    </citation>
    <scope>NUCLEOTIDE SEQUENCE [LARGE SCALE GENOMIC DNA]</scope>
</reference>
<feature type="region of interest" description="Disordered" evidence="1">
    <location>
        <begin position="205"/>
        <end position="232"/>
    </location>
</feature>
<comment type="caution">
    <text evidence="2">The sequence shown here is derived from an EMBL/GenBank/DDBJ whole genome shotgun (WGS) entry which is preliminary data.</text>
</comment>
<accession>A0ABP1P0W0</accession>
<feature type="compositionally biased region" description="Polar residues" evidence="1">
    <location>
        <begin position="259"/>
        <end position="291"/>
    </location>
</feature>
<evidence type="ECO:0000313" key="3">
    <source>
        <dbReference type="Proteomes" id="UP001642520"/>
    </source>
</evidence>
<feature type="region of interest" description="Disordered" evidence="1">
    <location>
        <begin position="251"/>
        <end position="291"/>
    </location>
</feature>
<sequence>MGYSLESRECQNGPVARAIMVPMEKSTSCQSKKVTTLETTKGEQHSCKPSSKIVYEPGIEETAPNSIENCDPPVTIMDCTAINGQALSRVARCFKENAEPGTRSCFETCVARDGSCPTAVGFLCPAEQSGSCQHSLVETKLDERGTETRMVVCAQDDHFCGCMESEPCANGPVARVTRRLPDVPEEKFNSQRKIQCNKESPLDCSGNYTGKSSADPLPMIERRNGLDPSEITPSNRFRRVRRRQVCPPHCCQPTDRPKSCSNSNDQPYRRLQPTSTSTPHSYQPRSKSCSNSYEHRQSLQTDCTDPKPFKCVLVPCTVSEKTDEGDRKSAAEPCENETIVPEVSSTELLTRYRDYVPPTMLFRYEACRAKRNGLQDQCTLPVPRAVLELKRKEARSRDEFEGIEATERGRGC</sequence>
<keyword evidence="3" id="KW-1185">Reference proteome</keyword>
<dbReference type="Proteomes" id="UP001642520">
    <property type="component" value="Unassembled WGS sequence"/>
</dbReference>
<evidence type="ECO:0000256" key="1">
    <source>
        <dbReference type="SAM" id="MobiDB-lite"/>
    </source>
</evidence>
<name>A0ABP1P0W0_XYLVO</name>
<evidence type="ECO:0000313" key="2">
    <source>
        <dbReference type="EMBL" id="CAL7946918.1"/>
    </source>
</evidence>
<organism evidence="2 3">
    <name type="scientific">Xylocopa violacea</name>
    <name type="common">Violet carpenter bee</name>
    <name type="synonym">Apis violacea</name>
    <dbReference type="NCBI Taxonomy" id="135666"/>
    <lineage>
        <taxon>Eukaryota</taxon>
        <taxon>Metazoa</taxon>
        <taxon>Ecdysozoa</taxon>
        <taxon>Arthropoda</taxon>
        <taxon>Hexapoda</taxon>
        <taxon>Insecta</taxon>
        <taxon>Pterygota</taxon>
        <taxon>Neoptera</taxon>
        <taxon>Endopterygota</taxon>
        <taxon>Hymenoptera</taxon>
        <taxon>Apocrita</taxon>
        <taxon>Aculeata</taxon>
        <taxon>Apoidea</taxon>
        <taxon>Anthophila</taxon>
        <taxon>Apidae</taxon>
        <taxon>Xylocopa</taxon>
        <taxon>Xylocopa</taxon>
    </lineage>
</organism>
<gene>
    <name evidence="2" type="ORF">XYLVIOL_LOCUS8056</name>
</gene>
<proteinExistence type="predicted"/>